<keyword evidence="1 2" id="KW-0238">DNA-binding</keyword>
<evidence type="ECO:0000256" key="2">
    <source>
        <dbReference type="PROSITE-ProRule" id="PRU00335"/>
    </source>
</evidence>
<dbReference type="PANTHER" id="PTHR43479">
    <property type="entry name" value="ACREF/ENVCD OPERON REPRESSOR-RELATED"/>
    <property type="match status" value="1"/>
</dbReference>
<dbReference type="Pfam" id="PF00440">
    <property type="entry name" value="TetR_N"/>
    <property type="match status" value="1"/>
</dbReference>
<dbReference type="InterPro" id="IPR039532">
    <property type="entry name" value="TetR_C_Firmicutes"/>
</dbReference>
<name>A0A918AHP2_9ACTN</name>
<dbReference type="SUPFAM" id="SSF46689">
    <property type="entry name" value="Homeodomain-like"/>
    <property type="match status" value="1"/>
</dbReference>
<dbReference type="RefSeq" id="WP_189144405.1">
    <property type="nucleotide sequence ID" value="NZ_BMNK01000023.1"/>
</dbReference>
<dbReference type="InterPro" id="IPR001647">
    <property type="entry name" value="HTH_TetR"/>
</dbReference>
<reference evidence="4" key="2">
    <citation type="submission" date="2020-09" db="EMBL/GenBank/DDBJ databases">
        <authorList>
            <person name="Sun Q."/>
            <person name="Zhou Y."/>
        </authorList>
    </citation>
    <scope>NUCLEOTIDE SEQUENCE</scope>
    <source>
        <strain evidence="4">CGMCC 4.7430</strain>
    </source>
</reference>
<dbReference type="Pfam" id="PF14278">
    <property type="entry name" value="TetR_C_8"/>
    <property type="match status" value="1"/>
</dbReference>
<dbReference type="GO" id="GO:0003677">
    <property type="term" value="F:DNA binding"/>
    <property type="evidence" value="ECO:0007669"/>
    <property type="project" value="UniProtKB-UniRule"/>
</dbReference>
<feature type="domain" description="HTH tetR-type" evidence="3">
    <location>
        <begin position="17"/>
        <end position="77"/>
    </location>
</feature>
<dbReference type="InterPro" id="IPR050624">
    <property type="entry name" value="HTH-type_Tx_Regulator"/>
</dbReference>
<dbReference type="EMBL" id="BMNK01000023">
    <property type="protein sequence ID" value="GGP17302.1"/>
    <property type="molecule type" value="Genomic_DNA"/>
</dbReference>
<sequence length="205" mass="22114">MVTARESNPPSSDRRVRRTRSALARALIELVEERDLSRISVSDVAEAAGVSRSAFYDHYRDVHELAEDACTAMIDNLIESLPGPGLDSPDLAQEAISGLTAFFGSLTEHAGLYRALLGPEGSARVAGHIRRRLAGVVRERLAHADAGLWPERVPHDVTAAFTAGALIGVAVDWIEGGCSRTPAEMAEVTWPLLNAQYRINETGDS</sequence>
<accession>A0A918AHP2</accession>
<protein>
    <submittedName>
        <fullName evidence="4">TetR family transcriptional regulator</fullName>
    </submittedName>
</protein>
<evidence type="ECO:0000256" key="1">
    <source>
        <dbReference type="ARBA" id="ARBA00023125"/>
    </source>
</evidence>
<dbReference type="Gene3D" id="1.10.357.10">
    <property type="entry name" value="Tetracycline Repressor, domain 2"/>
    <property type="match status" value="1"/>
</dbReference>
<dbReference type="PANTHER" id="PTHR43479:SF7">
    <property type="entry name" value="TETR-FAMILY TRANSCRIPTIONAL REGULATOR"/>
    <property type="match status" value="1"/>
</dbReference>
<evidence type="ECO:0000259" key="3">
    <source>
        <dbReference type="PROSITE" id="PS50977"/>
    </source>
</evidence>
<evidence type="ECO:0000313" key="5">
    <source>
        <dbReference type="Proteomes" id="UP000660745"/>
    </source>
</evidence>
<proteinExistence type="predicted"/>
<organism evidence="4 5">
    <name type="scientific">Nonomuraea glycinis</name>
    <dbReference type="NCBI Taxonomy" id="2047744"/>
    <lineage>
        <taxon>Bacteria</taxon>
        <taxon>Bacillati</taxon>
        <taxon>Actinomycetota</taxon>
        <taxon>Actinomycetes</taxon>
        <taxon>Streptosporangiales</taxon>
        <taxon>Streptosporangiaceae</taxon>
        <taxon>Nonomuraea</taxon>
    </lineage>
</organism>
<reference evidence="4" key="1">
    <citation type="journal article" date="2014" name="Int. J. Syst. Evol. Microbiol.">
        <title>Complete genome sequence of Corynebacterium casei LMG S-19264T (=DSM 44701T), isolated from a smear-ripened cheese.</title>
        <authorList>
            <consortium name="US DOE Joint Genome Institute (JGI-PGF)"/>
            <person name="Walter F."/>
            <person name="Albersmeier A."/>
            <person name="Kalinowski J."/>
            <person name="Ruckert C."/>
        </authorList>
    </citation>
    <scope>NUCLEOTIDE SEQUENCE</scope>
    <source>
        <strain evidence="4">CGMCC 4.7430</strain>
    </source>
</reference>
<evidence type="ECO:0000313" key="4">
    <source>
        <dbReference type="EMBL" id="GGP17302.1"/>
    </source>
</evidence>
<dbReference type="Proteomes" id="UP000660745">
    <property type="component" value="Unassembled WGS sequence"/>
</dbReference>
<feature type="DNA-binding region" description="H-T-H motif" evidence="2">
    <location>
        <begin position="40"/>
        <end position="59"/>
    </location>
</feature>
<gene>
    <name evidence="4" type="ORF">GCM10012278_84650</name>
</gene>
<dbReference type="AlphaFoldDB" id="A0A918AHP2"/>
<dbReference type="InterPro" id="IPR009057">
    <property type="entry name" value="Homeodomain-like_sf"/>
</dbReference>
<comment type="caution">
    <text evidence="4">The sequence shown here is derived from an EMBL/GenBank/DDBJ whole genome shotgun (WGS) entry which is preliminary data.</text>
</comment>
<keyword evidence="5" id="KW-1185">Reference proteome</keyword>
<dbReference type="PROSITE" id="PS50977">
    <property type="entry name" value="HTH_TETR_2"/>
    <property type="match status" value="1"/>
</dbReference>